<dbReference type="Pfam" id="PF01535">
    <property type="entry name" value="PPR"/>
    <property type="match status" value="8"/>
</dbReference>
<dbReference type="InterPro" id="IPR011990">
    <property type="entry name" value="TPR-like_helical_dom_sf"/>
</dbReference>
<dbReference type="GO" id="GO:0009451">
    <property type="term" value="P:RNA modification"/>
    <property type="evidence" value="ECO:0007669"/>
    <property type="project" value="InterPro"/>
</dbReference>
<dbReference type="PANTHER" id="PTHR47926:SF347">
    <property type="entry name" value="PENTATRICOPEPTIDE REPEAT-CONTAINING PROTEIN"/>
    <property type="match status" value="1"/>
</dbReference>
<dbReference type="Pfam" id="PF20431">
    <property type="entry name" value="E_motif"/>
    <property type="match status" value="1"/>
</dbReference>
<dbReference type="STRING" id="3476.A0A2P5BBX6"/>
<feature type="repeat" description="PPR" evidence="2">
    <location>
        <begin position="263"/>
        <end position="293"/>
    </location>
</feature>
<comment type="caution">
    <text evidence="3">The sequence shown here is derived from an EMBL/GenBank/DDBJ whole genome shotgun (WGS) entry which is preliminary data.</text>
</comment>
<keyword evidence="1" id="KW-0677">Repeat</keyword>
<dbReference type="FunFam" id="1.25.40.10:FF:000158">
    <property type="entry name" value="pentatricopeptide repeat-containing protein At2g33680"/>
    <property type="match status" value="1"/>
</dbReference>
<feature type="repeat" description="PPR" evidence="2">
    <location>
        <begin position="228"/>
        <end position="262"/>
    </location>
</feature>
<dbReference type="OrthoDB" id="1903086at2759"/>
<dbReference type="Pfam" id="PF12854">
    <property type="entry name" value="PPR_1"/>
    <property type="match status" value="1"/>
</dbReference>
<protein>
    <submittedName>
        <fullName evidence="3">Tetratricopeptide-like helical domain containing protein</fullName>
    </submittedName>
</protein>
<feature type="repeat" description="PPR" evidence="2">
    <location>
        <begin position="422"/>
        <end position="456"/>
    </location>
</feature>
<accession>A0A2P5BBX6</accession>
<organism evidence="3 4">
    <name type="scientific">Parasponia andersonii</name>
    <name type="common">Sponia andersonii</name>
    <dbReference type="NCBI Taxonomy" id="3476"/>
    <lineage>
        <taxon>Eukaryota</taxon>
        <taxon>Viridiplantae</taxon>
        <taxon>Streptophyta</taxon>
        <taxon>Embryophyta</taxon>
        <taxon>Tracheophyta</taxon>
        <taxon>Spermatophyta</taxon>
        <taxon>Magnoliopsida</taxon>
        <taxon>eudicotyledons</taxon>
        <taxon>Gunneridae</taxon>
        <taxon>Pentapetalae</taxon>
        <taxon>rosids</taxon>
        <taxon>fabids</taxon>
        <taxon>Rosales</taxon>
        <taxon>Cannabaceae</taxon>
        <taxon>Parasponia</taxon>
    </lineage>
</organism>
<dbReference type="Gene3D" id="1.25.40.10">
    <property type="entry name" value="Tetratricopeptide repeat domain"/>
    <property type="match status" value="6"/>
</dbReference>
<dbReference type="AlphaFoldDB" id="A0A2P5BBX6"/>
<feature type="repeat" description="PPR" evidence="2">
    <location>
        <begin position="523"/>
        <end position="557"/>
    </location>
</feature>
<feature type="repeat" description="PPR" evidence="2">
    <location>
        <begin position="360"/>
        <end position="394"/>
    </location>
</feature>
<gene>
    <name evidence="3" type="ORF">PanWU01x14_252890</name>
</gene>
<evidence type="ECO:0000313" key="4">
    <source>
        <dbReference type="Proteomes" id="UP000237105"/>
    </source>
</evidence>
<reference evidence="4" key="1">
    <citation type="submission" date="2016-06" db="EMBL/GenBank/DDBJ databases">
        <title>Parallel loss of symbiosis genes in relatives of nitrogen-fixing non-legume Parasponia.</title>
        <authorList>
            <person name="Van Velzen R."/>
            <person name="Holmer R."/>
            <person name="Bu F."/>
            <person name="Rutten L."/>
            <person name="Van Zeijl A."/>
            <person name="Liu W."/>
            <person name="Santuari L."/>
            <person name="Cao Q."/>
            <person name="Sharma T."/>
            <person name="Shen D."/>
            <person name="Roswanjaya Y."/>
            <person name="Wardhani T."/>
            <person name="Kalhor M.S."/>
            <person name="Jansen J."/>
            <person name="Van den Hoogen J."/>
            <person name="Gungor B."/>
            <person name="Hartog M."/>
            <person name="Hontelez J."/>
            <person name="Verver J."/>
            <person name="Yang W.-C."/>
            <person name="Schijlen E."/>
            <person name="Repin R."/>
            <person name="Schilthuizen M."/>
            <person name="Schranz E."/>
            <person name="Heidstra R."/>
            <person name="Miyata K."/>
            <person name="Fedorova E."/>
            <person name="Kohlen W."/>
            <person name="Bisseling T."/>
            <person name="Smit S."/>
            <person name="Geurts R."/>
        </authorList>
    </citation>
    <scope>NUCLEOTIDE SEQUENCE [LARGE SCALE GENOMIC DNA]</scope>
    <source>
        <strain evidence="4">cv. WU1-14</strain>
    </source>
</reference>
<dbReference type="InterPro" id="IPR046848">
    <property type="entry name" value="E_motif"/>
</dbReference>
<dbReference type="InterPro" id="IPR046960">
    <property type="entry name" value="PPR_At4g14850-like_plant"/>
</dbReference>
<evidence type="ECO:0000256" key="1">
    <source>
        <dbReference type="ARBA" id="ARBA00022737"/>
    </source>
</evidence>
<dbReference type="Pfam" id="PF13041">
    <property type="entry name" value="PPR_2"/>
    <property type="match status" value="3"/>
</dbReference>
<dbReference type="EMBL" id="JXTB01000315">
    <property type="protein sequence ID" value="PON46275.1"/>
    <property type="molecule type" value="Genomic_DNA"/>
</dbReference>
<dbReference type="PANTHER" id="PTHR47926">
    <property type="entry name" value="PENTATRICOPEPTIDE REPEAT-CONTAINING PROTEIN"/>
    <property type="match status" value="1"/>
</dbReference>
<dbReference type="Proteomes" id="UP000237105">
    <property type="component" value="Unassembled WGS sequence"/>
</dbReference>
<feature type="repeat" description="PPR" evidence="2">
    <location>
        <begin position="101"/>
        <end position="135"/>
    </location>
</feature>
<sequence>MRFHVSTFRYQLWISNNMPLKPTRRARVLYNRLCHLKYCSNCRKVHSYTTTGTLSETLLDAVKTNGTNKSIVFFNSQITKHGKNGDIRGAESVFFRMPNRNTISWTAMLTAYAQNGDIGNARKMFDEMPERNTSSYNAMITAYFRNKCMIDEAFELFSGMSERNTVSYAAMVTSFVQAGMFDKAEKLYFETPVELRDPVCSNALISGYLKLGSLKEAFPIFDGMLVRDVVSWSSMVDGCCKAGRVDDARYLFDKMPDRNVVTWTTMIDGYIKDGNFEEGYKLFLRMRRDGVEVNPVTLTVMFAGCGSFSKDKEGIQVHGLVARMGLEFEVFLGNSIIIMYCRFGCINAATKMFRTMSKRDLVSWNSLISGYVQCAEMEAAFEVFDRMPQKDVVSWTTMISGFFSKGLTEKAVQLFGMMPQKDSVSWTAIISGFVNNEEYEEAFRWFTEMLGTAIRLNPITLSSMLSASAGLATLNQGLQIHALAIKMDMEFDLSIQNSLVSMYSKCGNLADAWQVFINIDSPNAVSFNSMITGFAQNGLANEALSLFRKMQNEGCKPNQITFLGVLSACVHVGFIEEGWKYFKTMVSLYNIEAGPDHYACMVDLLGRAGLLDEAMELIQSMPFEPNPGVWGALLGASRMHLRLDLAELAAQQLIKLEPDNATPYVVLSNLRSFSGKKKDSDQLRMTKKLKGIRKSPGCSWIIVKDRVHLFLAGDQSHAEIKKIKVVLSMIMMDTRQTAL</sequence>
<dbReference type="GO" id="GO:0099402">
    <property type="term" value="P:plant organ development"/>
    <property type="evidence" value="ECO:0007669"/>
    <property type="project" value="UniProtKB-ARBA"/>
</dbReference>
<dbReference type="PROSITE" id="PS51375">
    <property type="entry name" value="PPR"/>
    <property type="match status" value="6"/>
</dbReference>
<name>A0A2P5BBX6_PARAD</name>
<keyword evidence="4" id="KW-1185">Reference proteome</keyword>
<dbReference type="GO" id="GO:0003723">
    <property type="term" value="F:RNA binding"/>
    <property type="evidence" value="ECO:0007669"/>
    <property type="project" value="InterPro"/>
</dbReference>
<evidence type="ECO:0000256" key="2">
    <source>
        <dbReference type="PROSITE-ProRule" id="PRU00708"/>
    </source>
</evidence>
<proteinExistence type="predicted"/>
<dbReference type="FunFam" id="1.25.40.10:FF:000606">
    <property type="entry name" value="Putative pentatricopeptide repeat-containing protein"/>
    <property type="match status" value="1"/>
</dbReference>
<dbReference type="SUPFAM" id="SSF48452">
    <property type="entry name" value="TPR-like"/>
    <property type="match status" value="1"/>
</dbReference>
<dbReference type="InterPro" id="IPR002885">
    <property type="entry name" value="PPR_rpt"/>
</dbReference>
<dbReference type="NCBIfam" id="TIGR00756">
    <property type="entry name" value="PPR"/>
    <property type="match status" value="9"/>
</dbReference>
<evidence type="ECO:0000313" key="3">
    <source>
        <dbReference type="EMBL" id="PON46275.1"/>
    </source>
</evidence>